<dbReference type="EMBL" id="REGN01007319">
    <property type="protein sequence ID" value="RNA06671.1"/>
    <property type="molecule type" value="Genomic_DNA"/>
</dbReference>
<comment type="caution">
    <text evidence="1">The sequence shown here is derived from an EMBL/GenBank/DDBJ whole genome shotgun (WGS) entry which is preliminary data.</text>
</comment>
<proteinExistence type="predicted"/>
<evidence type="ECO:0000313" key="2">
    <source>
        <dbReference type="Proteomes" id="UP000276133"/>
    </source>
</evidence>
<name>A0A3M7Q6M5_BRAPC</name>
<keyword evidence="2" id="KW-1185">Reference proteome</keyword>
<accession>A0A3M7Q6M5</accession>
<reference evidence="1 2" key="1">
    <citation type="journal article" date="2018" name="Sci. Rep.">
        <title>Genomic signatures of local adaptation to the degree of environmental predictability in rotifers.</title>
        <authorList>
            <person name="Franch-Gras L."/>
            <person name="Hahn C."/>
            <person name="Garcia-Roger E.M."/>
            <person name="Carmona M.J."/>
            <person name="Serra M."/>
            <person name="Gomez A."/>
        </authorList>
    </citation>
    <scope>NUCLEOTIDE SEQUENCE [LARGE SCALE GENOMIC DNA]</scope>
    <source>
        <strain evidence="1">HYR1</strain>
    </source>
</reference>
<protein>
    <submittedName>
        <fullName evidence="1">Uncharacterized protein</fullName>
    </submittedName>
</protein>
<evidence type="ECO:0000313" key="1">
    <source>
        <dbReference type="EMBL" id="RNA06671.1"/>
    </source>
</evidence>
<gene>
    <name evidence="1" type="ORF">BpHYR1_014822</name>
</gene>
<sequence length="70" mass="8041">MLQTELQLKNSSISCNLLVFFIENYKTYDQKNTSLCKQLSNTSIALIDHLFLENNRGLVDSVKFVVSQKN</sequence>
<dbReference type="AlphaFoldDB" id="A0A3M7Q6M5"/>
<dbReference type="Proteomes" id="UP000276133">
    <property type="component" value="Unassembled WGS sequence"/>
</dbReference>
<organism evidence="1 2">
    <name type="scientific">Brachionus plicatilis</name>
    <name type="common">Marine rotifer</name>
    <name type="synonym">Brachionus muelleri</name>
    <dbReference type="NCBI Taxonomy" id="10195"/>
    <lineage>
        <taxon>Eukaryota</taxon>
        <taxon>Metazoa</taxon>
        <taxon>Spiralia</taxon>
        <taxon>Gnathifera</taxon>
        <taxon>Rotifera</taxon>
        <taxon>Eurotatoria</taxon>
        <taxon>Monogononta</taxon>
        <taxon>Pseudotrocha</taxon>
        <taxon>Ploima</taxon>
        <taxon>Brachionidae</taxon>
        <taxon>Brachionus</taxon>
    </lineage>
</organism>